<dbReference type="GO" id="GO:0008360">
    <property type="term" value="P:regulation of cell shape"/>
    <property type="evidence" value="ECO:0007669"/>
    <property type="project" value="UniProtKB-KW"/>
</dbReference>
<dbReference type="InterPro" id="IPR036950">
    <property type="entry name" value="PBP_transglycosylase"/>
</dbReference>
<comment type="similarity">
    <text evidence="2">In the N-terminal section; belongs to the glycosyltransferase 51 family.</text>
</comment>
<evidence type="ECO:0000256" key="1">
    <source>
        <dbReference type="ARBA" id="ARBA00007090"/>
    </source>
</evidence>
<dbReference type="GO" id="GO:0008658">
    <property type="term" value="F:penicillin binding"/>
    <property type="evidence" value="ECO:0007669"/>
    <property type="project" value="InterPro"/>
</dbReference>
<sequence>MDELTVTSKTTPSSANRAGRRRKKGQKSLWAWLMGVLAIAIVVPAFLLGSMYVAADVPEPNEIVNKQISLIMASDSSTELARVVPPEGNRSHVELDKIPDPVINAVLAAEDREFYTNRGYSITGFARAALGQLRGDDSAGGGSTITQQYVKNTVVGNEHSIKRKIHELIYSAKMTKEWSKEDILEAYLNTIYFGRNSYGVAAAAKGYFGKDISELGPAEAAVLAASIQRPSQLDPWNNREAAEERWNYVLDGMVTTGTLSQAERDTLVYPETSDPAFNRAYTEATGTNGLIKNQVMWELAELGITEEDVETRGLRVTTTIDPVVQQNIVDSVHNLMQGEDEAIRTASVTIDHNTGAVRGYYGGEEASGWDYANAGVQTGSTFKIFGFAAAMQQGISPNAYYSSAPVKTGNIEVGNAFDKSCGSCSISQALKESFNTSFIRLQKDLENGPQDTADMAHALGVARSIPGIEKTLTENGQTPYEGIILGQYQSRPFDMAVALGTLANEGIWHKPHFVEKVETADGEVLYQYEGDQGERRVSKVAADNTIKAMGPIAAWSNGALAGGRPSAAKTGTAQLGDTGYNKDAWMIGATPQLSTAVWVGTVDNTPLLNTWGGNMYGAGLPTQIWKSVMDKSLQNQDFEYFPEAEAIVSDPKKYYTNQAPVPVAPRAPAASRAPAEPSKPAEQVAPVEEAPAAPAPQAPAPAPAPQLPPPPNINDLLNGLLNP</sequence>
<dbReference type="KEGG" id="ckw:CKALI_11770"/>
<proteinExistence type="inferred from homology"/>
<keyword evidence="10" id="KW-0511">Multifunctional enzyme</keyword>
<dbReference type="SUPFAM" id="SSF53955">
    <property type="entry name" value="Lysozyme-like"/>
    <property type="match status" value="1"/>
</dbReference>
<evidence type="ECO:0000256" key="14">
    <source>
        <dbReference type="SAM" id="MobiDB-lite"/>
    </source>
</evidence>
<keyword evidence="7" id="KW-0378">Hydrolase</keyword>
<dbReference type="Gene3D" id="1.10.3810.10">
    <property type="entry name" value="Biosynthetic peptidoglycan transglycosylase-like"/>
    <property type="match status" value="1"/>
</dbReference>
<organism evidence="18 19">
    <name type="scientific">Corynebacterium kalinowskii</name>
    <dbReference type="NCBI Taxonomy" id="2675216"/>
    <lineage>
        <taxon>Bacteria</taxon>
        <taxon>Bacillati</taxon>
        <taxon>Actinomycetota</taxon>
        <taxon>Actinomycetes</taxon>
        <taxon>Mycobacteriales</taxon>
        <taxon>Corynebacteriaceae</taxon>
        <taxon>Corynebacterium</taxon>
    </lineage>
</organism>
<feature type="domain" description="Penicillin-binding protein transpeptidase" evidence="16">
    <location>
        <begin position="348"/>
        <end position="627"/>
    </location>
</feature>
<dbReference type="SUPFAM" id="SSF56601">
    <property type="entry name" value="beta-lactamase/transpeptidase-like"/>
    <property type="match status" value="1"/>
</dbReference>
<comment type="similarity">
    <text evidence="1">In the C-terminal section; belongs to the transpeptidase family.</text>
</comment>
<dbReference type="PANTHER" id="PTHR32282:SF34">
    <property type="entry name" value="PENICILLIN-BINDING PROTEIN 1A"/>
    <property type="match status" value="1"/>
</dbReference>
<feature type="transmembrane region" description="Helical" evidence="15">
    <location>
        <begin position="29"/>
        <end position="55"/>
    </location>
</feature>
<comment type="catalytic activity">
    <reaction evidence="12">
        <text>Preferential cleavage: (Ac)2-L-Lys-D-Ala-|-D-Ala. Also transpeptidation of peptidyl-alanyl moieties that are N-acyl substituents of D-alanine.</text>
        <dbReference type="EC" id="3.4.16.4"/>
    </reaction>
</comment>
<feature type="compositionally biased region" description="Pro residues" evidence="14">
    <location>
        <begin position="693"/>
        <end position="712"/>
    </location>
</feature>
<dbReference type="Gene3D" id="3.40.710.10">
    <property type="entry name" value="DD-peptidase/beta-lactamase superfamily"/>
    <property type="match status" value="1"/>
</dbReference>
<evidence type="ECO:0000256" key="3">
    <source>
        <dbReference type="ARBA" id="ARBA00022645"/>
    </source>
</evidence>
<evidence type="ECO:0000256" key="11">
    <source>
        <dbReference type="ARBA" id="ARBA00023316"/>
    </source>
</evidence>
<evidence type="ECO:0000256" key="9">
    <source>
        <dbReference type="ARBA" id="ARBA00022984"/>
    </source>
</evidence>
<evidence type="ECO:0000259" key="17">
    <source>
        <dbReference type="Pfam" id="PF00912"/>
    </source>
</evidence>
<dbReference type="AlphaFoldDB" id="A0A6B8VD98"/>
<dbReference type="EMBL" id="CP046452">
    <property type="protein sequence ID" value="QGU03192.1"/>
    <property type="molecule type" value="Genomic_DNA"/>
</dbReference>
<evidence type="ECO:0000256" key="4">
    <source>
        <dbReference type="ARBA" id="ARBA00022670"/>
    </source>
</evidence>
<keyword evidence="3" id="KW-0121">Carboxypeptidase</keyword>
<evidence type="ECO:0000256" key="12">
    <source>
        <dbReference type="ARBA" id="ARBA00034000"/>
    </source>
</evidence>
<keyword evidence="8" id="KW-0133">Cell shape</keyword>
<keyword evidence="9" id="KW-0573">Peptidoglycan synthesis</keyword>
<dbReference type="FunFam" id="1.10.3810.10:FF:000001">
    <property type="entry name" value="Penicillin-binding protein 1A"/>
    <property type="match status" value="1"/>
</dbReference>
<evidence type="ECO:0000259" key="16">
    <source>
        <dbReference type="Pfam" id="PF00905"/>
    </source>
</evidence>
<evidence type="ECO:0000256" key="10">
    <source>
        <dbReference type="ARBA" id="ARBA00023268"/>
    </source>
</evidence>
<dbReference type="GO" id="GO:0006508">
    <property type="term" value="P:proteolysis"/>
    <property type="evidence" value="ECO:0007669"/>
    <property type="project" value="UniProtKB-KW"/>
</dbReference>
<dbReference type="InterPro" id="IPR012338">
    <property type="entry name" value="Beta-lactam/transpept-like"/>
</dbReference>
<dbReference type="GO" id="GO:0009002">
    <property type="term" value="F:serine-type D-Ala-D-Ala carboxypeptidase activity"/>
    <property type="evidence" value="ECO:0007669"/>
    <property type="project" value="UniProtKB-EC"/>
</dbReference>
<feature type="compositionally biased region" description="Polar residues" evidence="14">
    <location>
        <begin position="1"/>
        <end position="16"/>
    </location>
</feature>
<dbReference type="GO" id="GO:0009252">
    <property type="term" value="P:peptidoglycan biosynthetic process"/>
    <property type="evidence" value="ECO:0007669"/>
    <property type="project" value="UniProtKB-KW"/>
</dbReference>
<keyword evidence="11" id="KW-0961">Cell wall biogenesis/degradation</keyword>
<name>A0A6B8VD98_9CORY</name>
<dbReference type="Proteomes" id="UP000427071">
    <property type="component" value="Chromosome"/>
</dbReference>
<comment type="catalytic activity">
    <reaction evidence="13">
        <text>[GlcNAc-(1-&gt;4)-Mur2Ac(oyl-L-Ala-gamma-D-Glu-L-Lys-D-Ala-D-Ala)](n)-di-trans,octa-cis-undecaprenyl diphosphate + beta-D-GlcNAc-(1-&gt;4)-Mur2Ac(oyl-L-Ala-gamma-D-Glu-L-Lys-D-Ala-D-Ala)-di-trans,octa-cis-undecaprenyl diphosphate = [GlcNAc-(1-&gt;4)-Mur2Ac(oyl-L-Ala-gamma-D-Glu-L-Lys-D-Ala-D-Ala)](n+1)-di-trans,octa-cis-undecaprenyl diphosphate + di-trans,octa-cis-undecaprenyl diphosphate + H(+)</text>
        <dbReference type="Rhea" id="RHEA:23708"/>
        <dbReference type="Rhea" id="RHEA-COMP:9602"/>
        <dbReference type="Rhea" id="RHEA-COMP:9603"/>
        <dbReference type="ChEBI" id="CHEBI:15378"/>
        <dbReference type="ChEBI" id="CHEBI:58405"/>
        <dbReference type="ChEBI" id="CHEBI:60033"/>
        <dbReference type="ChEBI" id="CHEBI:78435"/>
        <dbReference type="EC" id="2.4.99.28"/>
    </reaction>
</comment>
<evidence type="ECO:0000256" key="15">
    <source>
        <dbReference type="SAM" id="Phobius"/>
    </source>
</evidence>
<gene>
    <name evidence="18" type="primary">ponA1</name>
    <name evidence="18" type="ORF">CKALI_11770</name>
</gene>
<protein>
    <submittedName>
        <fullName evidence="18">Penicillin-binding protein 1A</fullName>
    </submittedName>
</protein>
<dbReference type="Pfam" id="PF00912">
    <property type="entry name" value="Transgly"/>
    <property type="match status" value="1"/>
</dbReference>
<dbReference type="InterPro" id="IPR023346">
    <property type="entry name" value="Lysozyme-like_dom_sf"/>
</dbReference>
<feature type="region of interest" description="Disordered" evidence="14">
    <location>
        <begin position="665"/>
        <end position="723"/>
    </location>
</feature>
<keyword evidence="19" id="KW-1185">Reference proteome</keyword>
<keyword evidence="15" id="KW-0472">Membrane</keyword>
<evidence type="ECO:0000256" key="5">
    <source>
        <dbReference type="ARBA" id="ARBA00022676"/>
    </source>
</evidence>
<dbReference type="GO" id="GO:0008955">
    <property type="term" value="F:peptidoglycan glycosyltransferase activity"/>
    <property type="evidence" value="ECO:0007669"/>
    <property type="project" value="UniProtKB-EC"/>
</dbReference>
<dbReference type="PANTHER" id="PTHR32282">
    <property type="entry name" value="BINDING PROTEIN TRANSPEPTIDASE, PUTATIVE-RELATED"/>
    <property type="match status" value="1"/>
</dbReference>
<dbReference type="GO" id="GO:0071555">
    <property type="term" value="P:cell wall organization"/>
    <property type="evidence" value="ECO:0007669"/>
    <property type="project" value="UniProtKB-KW"/>
</dbReference>
<feature type="domain" description="Glycosyl transferase family 51" evidence="17">
    <location>
        <begin position="86"/>
        <end position="253"/>
    </location>
</feature>
<dbReference type="InterPro" id="IPR001264">
    <property type="entry name" value="Glyco_trans_51"/>
</dbReference>
<evidence type="ECO:0000313" key="18">
    <source>
        <dbReference type="EMBL" id="QGU03192.1"/>
    </source>
</evidence>
<accession>A0A6B8VD98</accession>
<dbReference type="InterPro" id="IPR001460">
    <property type="entry name" value="PCN-bd_Tpept"/>
</dbReference>
<evidence type="ECO:0000256" key="13">
    <source>
        <dbReference type="ARBA" id="ARBA00049902"/>
    </source>
</evidence>
<feature type="region of interest" description="Disordered" evidence="14">
    <location>
        <begin position="1"/>
        <end position="21"/>
    </location>
</feature>
<evidence type="ECO:0000256" key="7">
    <source>
        <dbReference type="ARBA" id="ARBA00022801"/>
    </source>
</evidence>
<evidence type="ECO:0000256" key="2">
    <source>
        <dbReference type="ARBA" id="ARBA00007739"/>
    </source>
</evidence>
<evidence type="ECO:0000313" key="19">
    <source>
        <dbReference type="Proteomes" id="UP000427071"/>
    </source>
</evidence>
<dbReference type="GO" id="GO:0030288">
    <property type="term" value="C:outer membrane-bounded periplasmic space"/>
    <property type="evidence" value="ECO:0007669"/>
    <property type="project" value="TreeGrafter"/>
</dbReference>
<keyword evidence="5" id="KW-0328">Glycosyltransferase</keyword>
<keyword evidence="15" id="KW-1133">Transmembrane helix</keyword>
<dbReference type="Pfam" id="PF00905">
    <property type="entry name" value="Transpeptidase"/>
    <property type="match status" value="1"/>
</dbReference>
<keyword evidence="6" id="KW-0808">Transferase</keyword>
<feature type="compositionally biased region" description="Low complexity" evidence="14">
    <location>
        <begin position="665"/>
        <end position="692"/>
    </location>
</feature>
<dbReference type="InterPro" id="IPR050396">
    <property type="entry name" value="Glycosyltr_51/Transpeptidase"/>
</dbReference>
<evidence type="ECO:0000256" key="8">
    <source>
        <dbReference type="ARBA" id="ARBA00022960"/>
    </source>
</evidence>
<reference evidence="19" key="1">
    <citation type="submission" date="2019-11" db="EMBL/GenBank/DDBJ databases">
        <title>Complete genome sequence of Corynebacterium kalinowskii 1959, a novel Corynebacterium species isolated from soil of a small paddock in Vilsendorf, Germany.</title>
        <authorList>
            <person name="Schaffert L."/>
            <person name="Ruwe M."/>
            <person name="Milse J."/>
            <person name="Hanuschka K."/>
            <person name="Ortseifen V."/>
            <person name="Droste J."/>
            <person name="Brandt D."/>
            <person name="Schlueter L."/>
            <person name="Kutter Y."/>
            <person name="Vinke S."/>
            <person name="Viehoefer P."/>
            <person name="Jacob L."/>
            <person name="Luebke N.-C."/>
            <person name="Schulte-Berndt E."/>
            <person name="Hain C."/>
            <person name="Linder M."/>
            <person name="Schmidt P."/>
            <person name="Wollenschlaeger L."/>
            <person name="Luttermann T."/>
            <person name="Thieme E."/>
            <person name="Hassa J."/>
            <person name="Haak M."/>
            <person name="Wittchen M."/>
            <person name="Mentz A."/>
            <person name="Persicke M."/>
            <person name="Busche T."/>
            <person name="Ruckert C."/>
        </authorList>
    </citation>
    <scope>NUCLEOTIDE SEQUENCE [LARGE SCALE GENOMIC DNA]</scope>
    <source>
        <strain evidence="19">1959</strain>
    </source>
</reference>
<keyword evidence="4" id="KW-0645">Protease</keyword>
<keyword evidence="15" id="KW-0812">Transmembrane</keyword>
<evidence type="ECO:0000256" key="6">
    <source>
        <dbReference type="ARBA" id="ARBA00022679"/>
    </source>
</evidence>